<comment type="caution">
    <text evidence="2">The sequence shown here is derived from an EMBL/GenBank/DDBJ whole genome shotgun (WGS) entry which is preliminary data.</text>
</comment>
<protein>
    <submittedName>
        <fullName evidence="2">CYTH domain-containing protein</fullName>
    </submittedName>
</protein>
<dbReference type="Pfam" id="PF01928">
    <property type="entry name" value="CYTH"/>
    <property type="match status" value="1"/>
</dbReference>
<evidence type="ECO:0000313" key="2">
    <source>
        <dbReference type="EMBL" id="MFB9762675.1"/>
    </source>
</evidence>
<gene>
    <name evidence="2" type="ORF">ACFFMS_31105</name>
</gene>
<dbReference type="SMART" id="SM01118">
    <property type="entry name" value="CYTH"/>
    <property type="match status" value="1"/>
</dbReference>
<feature type="domain" description="CYTH" evidence="1">
    <location>
        <begin position="4"/>
        <end position="190"/>
    </location>
</feature>
<dbReference type="EMBL" id="JBHMAF010000200">
    <property type="protein sequence ID" value="MFB9762675.1"/>
    <property type="molecule type" value="Genomic_DNA"/>
</dbReference>
<dbReference type="Gene3D" id="2.40.320.10">
    <property type="entry name" value="Hypothetical Protein Pfu-838710-001"/>
    <property type="match status" value="1"/>
</dbReference>
<dbReference type="PIRSF" id="PIRSF012526">
    <property type="entry name" value="CYTH_UCP012526"/>
    <property type="match status" value="1"/>
</dbReference>
<dbReference type="CDD" id="cd07762">
    <property type="entry name" value="CYTH-like_Pase_1"/>
    <property type="match status" value="1"/>
</dbReference>
<organism evidence="2 3">
    <name type="scientific">Ectobacillus funiculus</name>
    <dbReference type="NCBI Taxonomy" id="137993"/>
    <lineage>
        <taxon>Bacteria</taxon>
        <taxon>Bacillati</taxon>
        <taxon>Bacillota</taxon>
        <taxon>Bacilli</taxon>
        <taxon>Bacillales</taxon>
        <taxon>Bacillaceae</taxon>
        <taxon>Ectobacillus</taxon>
    </lineage>
</organism>
<dbReference type="SUPFAM" id="SSF55154">
    <property type="entry name" value="CYTH-like phosphatases"/>
    <property type="match status" value="1"/>
</dbReference>
<dbReference type="PROSITE" id="PS51707">
    <property type="entry name" value="CYTH"/>
    <property type="match status" value="1"/>
</dbReference>
<dbReference type="Proteomes" id="UP001589609">
    <property type="component" value="Unassembled WGS sequence"/>
</dbReference>
<name>A0ABV5WPX3_9BACI</name>
<dbReference type="InterPro" id="IPR009195">
    <property type="entry name" value="Uncharacterised_YjbK"/>
</dbReference>
<dbReference type="RefSeq" id="WP_379952551.1">
    <property type="nucleotide sequence ID" value="NZ_JBHMAF010000200.1"/>
</dbReference>
<sequence>MSQEIEIEFKNMLTKEEFHRLCESFAITTFIKQVNHYFETSSFSLKEKSSALRIREKNGAYTITLKQPAVTGLLETHQTVTKQEAEWMMETGTMIPGAVYDQLLLLDIPVEQLQYYGSLTTQRAEMLYENGTLVFDHSFYFHHDDYELEYEVQTEETGKKSFLHLLAQYNIPVRPTKNKVQRFFLAKQNVSQ</sequence>
<proteinExistence type="predicted"/>
<dbReference type="InterPro" id="IPR033469">
    <property type="entry name" value="CYTH-like_dom_sf"/>
</dbReference>
<accession>A0ABV5WPX3</accession>
<reference evidence="2 3" key="1">
    <citation type="submission" date="2024-09" db="EMBL/GenBank/DDBJ databases">
        <authorList>
            <person name="Sun Q."/>
            <person name="Mori K."/>
        </authorList>
    </citation>
    <scope>NUCLEOTIDE SEQUENCE [LARGE SCALE GENOMIC DNA]</scope>
    <source>
        <strain evidence="2 3">JCM 11201</strain>
    </source>
</reference>
<keyword evidence="3" id="KW-1185">Reference proteome</keyword>
<dbReference type="InterPro" id="IPR023577">
    <property type="entry name" value="CYTH_domain"/>
</dbReference>
<evidence type="ECO:0000259" key="1">
    <source>
        <dbReference type="PROSITE" id="PS51707"/>
    </source>
</evidence>
<evidence type="ECO:0000313" key="3">
    <source>
        <dbReference type="Proteomes" id="UP001589609"/>
    </source>
</evidence>